<keyword evidence="7" id="KW-0963">Cytoplasm</keyword>
<dbReference type="Gene3D" id="3.40.30.10">
    <property type="entry name" value="Glutaredoxin"/>
    <property type="match status" value="1"/>
</dbReference>
<feature type="domain" description="Glutaredoxin" evidence="8">
    <location>
        <begin position="7"/>
        <end position="67"/>
    </location>
</feature>
<dbReference type="PRINTS" id="PR00160">
    <property type="entry name" value="GLUTAREDOXIN"/>
</dbReference>
<protein>
    <recommendedName>
        <fullName evidence="7">Glutaredoxin</fullName>
    </recommendedName>
</protein>
<comment type="similarity">
    <text evidence="2 7">Belongs to the glutaredoxin family.</text>
</comment>
<dbReference type="NCBIfam" id="TIGR02181">
    <property type="entry name" value="GRX_bact"/>
    <property type="match status" value="1"/>
</dbReference>
<evidence type="ECO:0000313" key="10">
    <source>
        <dbReference type="Proteomes" id="UP000198615"/>
    </source>
</evidence>
<sequence length="91" mass="9887">MAKAARVEIYTTMFCPYCYRAKSLLANKGVDYVEYDVGGSSDARSKMSERADGRHTVPQIFIAGEGIGGSDELAELERTGKLDHLLGVSLV</sequence>
<evidence type="ECO:0000256" key="3">
    <source>
        <dbReference type="ARBA" id="ARBA00022448"/>
    </source>
</evidence>
<dbReference type="CDD" id="cd03418">
    <property type="entry name" value="GRX_GRXb_1_3_like"/>
    <property type="match status" value="1"/>
</dbReference>
<gene>
    <name evidence="9" type="ORF">SAMN05660686_01629</name>
</gene>
<dbReference type="InterPro" id="IPR002109">
    <property type="entry name" value="Glutaredoxin"/>
</dbReference>
<keyword evidence="10" id="KW-1185">Reference proteome</keyword>
<keyword evidence="4 7" id="KW-0249">Electron transport</keyword>
<dbReference type="PANTHER" id="PTHR45694:SF18">
    <property type="entry name" value="GLUTAREDOXIN-1-RELATED"/>
    <property type="match status" value="1"/>
</dbReference>
<comment type="function">
    <text evidence="1 7">Has a glutathione-disulfide oxidoreductase activity in the presence of NADPH and glutathione reductase. Reduces low molecular weight disulfides and proteins.</text>
</comment>
<dbReference type="PANTHER" id="PTHR45694">
    <property type="entry name" value="GLUTAREDOXIN 2"/>
    <property type="match status" value="1"/>
</dbReference>
<evidence type="ECO:0000259" key="8">
    <source>
        <dbReference type="Pfam" id="PF00462"/>
    </source>
</evidence>
<dbReference type="GO" id="GO:0005737">
    <property type="term" value="C:cytoplasm"/>
    <property type="evidence" value="ECO:0007669"/>
    <property type="project" value="TreeGrafter"/>
</dbReference>
<dbReference type="AlphaFoldDB" id="A0A8G2BGF7"/>
<keyword evidence="5" id="KW-1015">Disulfide bond</keyword>
<dbReference type="GO" id="GO:0034599">
    <property type="term" value="P:cellular response to oxidative stress"/>
    <property type="evidence" value="ECO:0007669"/>
    <property type="project" value="TreeGrafter"/>
</dbReference>
<evidence type="ECO:0000256" key="1">
    <source>
        <dbReference type="ARBA" id="ARBA00002549"/>
    </source>
</evidence>
<dbReference type="PROSITE" id="PS00195">
    <property type="entry name" value="GLUTAREDOXIN_1"/>
    <property type="match status" value="1"/>
</dbReference>
<evidence type="ECO:0000313" key="9">
    <source>
        <dbReference type="EMBL" id="SDF54890.1"/>
    </source>
</evidence>
<dbReference type="PROSITE" id="PS51354">
    <property type="entry name" value="GLUTAREDOXIN_2"/>
    <property type="match status" value="1"/>
</dbReference>
<keyword evidence="6 7" id="KW-0676">Redox-active center</keyword>
<keyword evidence="3 7" id="KW-0813">Transport</keyword>
<comment type="caution">
    <text evidence="9">The sequence shown here is derived from an EMBL/GenBank/DDBJ whole genome shotgun (WGS) entry which is preliminary data.</text>
</comment>
<accession>A0A8G2BGF7</accession>
<evidence type="ECO:0000256" key="7">
    <source>
        <dbReference type="RuleBase" id="RU364065"/>
    </source>
</evidence>
<evidence type="ECO:0000256" key="2">
    <source>
        <dbReference type="ARBA" id="ARBA00007787"/>
    </source>
</evidence>
<dbReference type="Pfam" id="PF00462">
    <property type="entry name" value="Glutaredoxin"/>
    <property type="match status" value="1"/>
</dbReference>
<proteinExistence type="inferred from homology"/>
<evidence type="ECO:0000256" key="5">
    <source>
        <dbReference type="ARBA" id="ARBA00023157"/>
    </source>
</evidence>
<dbReference type="EMBL" id="FNBW01000004">
    <property type="protein sequence ID" value="SDF54890.1"/>
    <property type="molecule type" value="Genomic_DNA"/>
</dbReference>
<dbReference type="RefSeq" id="WP_028793336.1">
    <property type="nucleotide sequence ID" value="NZ_FNBW01000004.1"/>
</dbReference>
<dbReference type="InterPro" id="IPR011767">
    <property type="entry name" value="GLR_AS"/>
</dbReference>
<dbReference type="GO" id="GO:0045454">
    <property type="term" value="P:cell redox homeostasis"/>
    <property type="evidence" value="ECO:0007669"/>
    <property type="project" value="InterPro"/>
</dbReference>
<dbReference type="InterPro" id="IPR014025">
    <property type="entry name" value="Glutaredoxin_subgr"/>
</dbReference>
<dbReference type="OrthoDB" id="9814618at2"/>
<reference evidence="9 10" key="1">
    <citation type="submission" date="2016-10" db="EMBL/GenBank/DDBJ databases">
        <authorList>
            <person name="Varghese N."/>
            <person name="Submissions S."/>
        </authorList>
    </citation>
    <scope>NUCLEOTIDE SEQUENCE [LARGE SCALE GENOMIC DNA]</scope>
    <source>
        <strain evidence="9 10">DSM 18839</strain>
    </source>
</reference>
<dbReference type="InterPro" id="IPR011900">
    <property type="entry name" value="GRX_bact"/>
</dbReference>
<dbReference type="GO" id="GO:0015038">
    <property type="term" value="F:glutathione disulfide oxidoreductase activity"/>
    <property type="evidence" value="ECO:0007669"/>
    <property type="project" value="UniProtKB-UniRule"/>
</dbReference>
<dbReference type="Proteomes" id="UP000198615">
    <property type="component" value="Unassembled WGS sequence"/>
</dbReference>
<dbReference type="InterPro" id="IPR036249">
    <property type="entry name" value="Thioredoxin-like_sf"/>
</dbReference>
<evidence type="ECO:0000256" key="6">
    <source>
        <dbReference type="ARBA" id="ARBA00023284"/>
    </source>
</evidence>
<dbReference type="SUPFAM" id="SSF52833">
    <property type="entry name" value="Thioredoxin-like"/>
    <property type="match status" value="1"/>
</dbReference>
<evidence type="ECO:0000256" key="4">
    <source>
        <dbReference type="ARBA" id="ARBA00022982"/>
    </source>
</evidence>
<organism evidence="9 10">
    <name type="scientific">Thalassobaculum litoreum DSM 18839</name>
    <dbReference type="NCBI Taxonomy" id="1123362"/>
    <lineage>
        <taxon>Bacteria</taxon>
        <taxon>Pseudomonadati</taxon>
        <taxon>Pseudomonadota</taxon>
        <taxon>Alphaproteobacteria</taxon>
        <taxon>Rhodospirillales</taxon>
        <taxon>Thalassobaculaceae</taxon>
        <taxon>Thalassobaculum</taxon>
    </lineage>
</organism>
<name>A0A8G2BGF7_9PROT</name>